<dbReference type="PATRIC" id="fig|338187.25.peg.10"/>
<name>A7MUA6_VIBC1</name>
<sequence length="353" mass="38128">MFIESVDFLLSNHRTRKCATNEFLILKIYPLIYKIDKRSYHKEIVLKLKFITTMLFVLSTLPFASANASGYTETKYPIVLVHGLFGFDTLAGVDYFYGIPHSLTKDGATVYVAQVSATNSSEARGEQLLAQVETLLAATGAEKVNLIGHSHGGPTTRYVASIRPDLVASVTSIGGVNKGSKVADIVRNTVPEGSISEGVAVKLAEGLVTLINLLSGGSDLDQDPLASLAALTTEGSLEFNQYYPEGIPTSACGDGDLLASNGVYYYSWTGSSNFTNLFDPTDGAMVVLGLAFDGPNDGLVDVCSTHLGKVIRDDYKMNHLDEINGLLGIHHLFETDPVTLYRQHANRLKLQGL</sequence>
<dbReference type="InterPro" id="IPR000073">
    <property type="entry name" value="AB_hydrolase_1"/>
</dbReference>
<protein>
    <recommendedName>
        <fullName evidence="1">AB hydrolase-1 domain-containing protein</fullName>
    </recommendedName>
</protein>
<evidence type="ECO:0000313" key="2">
    <source>
        <dbReference type="EMBL" id="ABU71655.1"/>
    </source>
</evidence>
<dbReference type="SUPFAM" id="SSF53474">
    <property type="entry name" value="alpha/beta-Hydrolases"/>
    <property type="match status" value="1"/>
</dbReference>
<feature type="domain" description="AB hydrolase-1" evidence="1">
    <location>
        <begin position="76"/>
        <end position="269"/>
    </location>
</feature>
<dbReference type="KEGG" id="vha:VIBHAR_02696"/>
<gene>
    <name evidence="2" type="ordered locus">VIBHAR_02696</name>
</gene>
<dbReference type="Proteomes" id="UP000008152">
    <property type="component" value="Chromosome I"/>
</dbReference>
<organism evidence="2 3">
    <name type="scientific">Vibrio campbellii (strain ATCC BAA-1116)</name>
    <dbReference type="NCBI Taxonomy" id="2902295"/>
    <lineage>
        <taxon>Bacteria</taxon>
        <taxon>Pseudomonadati</taxon>
        <taxon>Pseudomonadota</taxon>
        <taxon>Gammaproteobacteria</taxon>
        <taxon>Vibrionales</taxon>
        <taxon>Vibrionaceae</taxon>
        <taxon>Vibrio</taxon>
    </lineage>
</organism>
<dbReference type="AlphaFoldDB" id="A7MUA6"/>
<proteinExistence type="predicted"/>
<accession>A7MUA6</accession>
<dbReference type="Gene3D" id="3.40.50.1820">
    <property type="entry name" value="alpha/beta hydrolase"/>
    <property type="match status" value="1"/>
</dbReference>
<dbReference type="InterPro" id="IPR029058">
    <property type="entry name" value="AB_hydrolase_fold"/>
</dbReference>
<dbReference type="Pfam" id="PF00561">
    <property type="entry name" value="Abhydrolase_1"/>
    <property type="match status" value="1"/>
</dbReference>
<reference evidence="2 3" key="1">
    <citation type="submission" date="2007-08" db="EMBL/GenBank/DDBJ databases">
        <authorList>
            <consortium name="The Vibrio harveyi Genome Sequencing Project"/>
            <person name="Bassler B."/>
            <person name="Clifton S.W."/>
            <person name="Fulton L."/>
            <person name="Delehaunty K."/>
            <person name="Fronick C."/>
            <person name="Harrison M."/>
            <person name="Markivic C."/>
            <person name="Fulton R."/>
            <person name="Tin-Wollam A.-M."/>
            <person name="Shah N."/>
            <person name="Pepin K."/>
            <person name="Nash W."/>
            <person name="Thiruvilangam P."/>
            <person name="Bhonagiri V."/>
            <person name="Waters C."/>
            <person name="Tu K.C."/>
            <person name="Irgon J."/>
            <person name="Wilson R.K."/>
        </authorList>
    </citation>
    <scope>NUCLEOTIDE SEQUENCE [LARGE SCALE GENOMIC DNA]</scope>
    <source>
        <strain evidence="3">ATCC BAA-1116 / BB120</strain>
    </source>
</reference>
<dbReference type="EMBL" id="CP000789">
    <property type="protein sequence ID" value="ABU71655.1"/>
    <property type="molecule type" value="Genomic_DNA"/>
</dbReference>
<evidence type="ECO:0000259" key="1">
    <source>
        <dbReference type="Pfam" id="PF00561"/>
    </source>
</evidence>
<evidence type="ECO:0000313" key="3">
    <source>
        <dbReference type="Proteomes" id="UP000008152"/>
    </source>
</evidence>